<dbReference type="PANTHER" id="PTHR42693:SF53">
    <property type="entry name" value="ENDO-4-O-SULFATASE"/>
    <property type="match status" value="1"/>
</dbReference>
<accession>A0A517R6U2</accession>
<gene>
    <name evidence="7" type="primary">atsA_32</name>
    <name evidence="7" type="ORF">Pan189_40260</name>
</gene>
<keyword evidence="8" id="KW-1185">Reference proteome</keyword>
<dbReference type="InterPro" id="IPR050738">
    <property type="entry name" value="Sulfatase"/>
</dbReference>
<dbReference type="InterPro" id="IPR000917">
    <property type="entry name" value="Sulfatase_N"/>
</dbReference>
<evidence type="ECO:0000313" key="7">
    <source>
        <dbReference type="EMBL" id="QDT39617.1"/>
    </source>
</evidence>
<reference evidence="7 8" key="1">
    <citation type="submission" date="2019-02" db="EMBL/GenBank/DDBJ databases">
        <title>Deep-cultivation of Planctomycetes and their phenomic and genomic characterization uncovers novel biology.</title>
        <authorList>
            <person name="Wiegand S."/>
            <person name="Jogler M."/>
            <person name="Boedeker C."/>
            <person name="Pinto D."/>
            <person name="Vollmers J."/>
            <person name="Rivas-Marin E."/>
            <person name="Kohn T."/>
            <person name="Peeters S.H."/>
            <person name="Heuer A."/>
            <person name="Rast P."/>
            <person name="Oberbeckmann S."/>
            <person name="Bunk B."/>
            <person name="Jeske O."/>
            <person name="Meyerdierks A."/>
            <person name="Storesund J.E."/>
            <person name="Kallscheuer N."/>
            <person name="Luecker S."/>
            <person name="Lage O.M."/>
            <person name="Pohl T."/>
            <person name="Merkel B.J."/>
            <person name="Hornburger P."/>
            <person name="Mueller R.-W."/>
            <person name="Bruemmer F."/>
            <person name="Labrenz M."/>
            <person name="Spormann A.M."/>
            <person name="Op den Camp H."/>
            <person name="Overmann J."/>
            <person name="Amann R."/>
            <person name="Jetten M.S.M."/>
            <person name="Mascher T."/>
            <person name="Medema M.H."/>
            <person name="Devos D.P."/>
            <person name="Kaster A.-K."/>
            <person name="Ovreas L."/>
            <person name="Rohde M."/>
            <person name="Galperin M.Y."/>
            <person name="Jogler C."/>
        </authorList>
    </citation>
    <scope>NUCLEOTIDE SEQUENCE [LARGE SCALE GENOMIC DNA]</scope>
    <source>
        <strain evidence="7 8">Pan189</strain>
    </source>
</reference>
<keyword evidence="2" id="KW-0479">Metal-binding</keyword>
<dbReference type="GO" id="GO:0046872">
    <property type="term" value="F:metal ion binding"/>
    <property type="evidence" value="ECO:0007669"/>
    <property type="project" value="UniProtKB-KW"/>
</dbReference>
<dbReference type="InterPro" id="IPR017850">
    <property type="entry name" value="Alkaline_phosphatase_core_sf"/>
</dbReference>
<evidence type="ECO:0000313" key="8">
    <source>
        <dbReference type="Proteomes" id="UP000317318"/>
    </source>
</evidence>
<dbReference type="InterPro" id="IPR024607">
    <property type="entry name" value="Sulfatase_CS"/>
</dbReference>
<feature type="signal peptide" evidence="5">
    <location>
        <begin position="1"/>
        <end position="21"/>
    </location>
</feature>
<dbReference type="PROSITE" id="PS00523">
    <property type="entry name" value="SULFATASE_1"/>
    <property type="match status" value="1"/>
</dbReference>
<name>A0A517R6U2_9PLAN</name>
<evidence type="ECO:0000256" key="5">
    <source>
        <dbReference type="SAM" id="SignalP"/>
    </source>
</evidence>
<evidence type="ECO:0000259" key="6">
    <source>
        <dbReference type="Pfam" id="PF00884"/>
    </source>
</evidence>
<sequence precursor="true">MFQHLLCAVAILCLSTQILVAADDVPHIVLVMADDQGWGETSYYDHPVLKTPQLDAMAASGLRFDRFYAGAPVCSPTRATVLTGRTNDRTGVLSHGYALRTQEKTLAQALKAAGYATGHFGKWHLDGFRGPGVPILKDDPRSPGVFGFDTWLSVTNFFDRDPVMSREGKFEQFRGDSSEIIVAEALKFIQQKVESGRPTFSVIWYGSPHAPFLATEEDREGFDDLNSNSQHHYGEIVAIDRSVGTLRQGLRDLGIATNTLLWYCSDNGGLENGHGWNGKSSVIRPDTVGGLRDNKGSVYEGGLRVPCIVEWPAVIDEERTTDIAAATQDIFPTIADIVGLPSSAMLNPIDGVSLAPLFRGEPMQRSKPIGFRFGGRGAWVDGDWKLVATRIAKNRFELYHLADDPTESNNLIDINRVKAEELKNSFLAWNASVEKSFAGADYPAGKLAPADLKPRGWVNAKEYKPYLEDWQNRPEYAGRIKRELRRKSE</sequence>
<dbReference type="Pfam" id="PF00884">
    <property type="entry name" value="Sulfatase"/>
    <property type="match status" value="1"/>
</dbReference>
<dbReference type="EMBL" id="CP036268">
    <property type="protein sequence ID" value="QDT39617.1"/>
    <property type="molecule type" value="Genomic_DNA"/>
</dbReference>
<feature type="chain" id="PRO_5022231178" evidence="5">
    <location>
        <begin position="22"/>
        <end position="489"/>
    </location>
</feature>
<comment type="similarity">
    <text evidence="1">Belongs to the sulfatase family.</text>
</comment>
<dbReference type="Proteomes" id="UP000317318">
    <property type="component" value="Chromosome"/>
</dbReference>
<dbReference type="AlphaFoldDB" id="A0A517R6U2"/>
<dbReference type="Gene3D" id="3.40.720.10">
    <property type="entry name" value="Alkaline Phosphatase, subunit A"/>
    <property type="match status" value="1"/>
</dbReference>
<dbReference type="SUPFAM" id="SSF53649">
    <property type="entry name" value="Alkaline phosphatase-like"/>
    <property type="match status" value="1"/>
</dbReference>
<keyword evidence="5" id="KW-0732">Signal</keyword>
<evidence type="ECO:0000256" key="3">
    <source>
        <dbReference type="ARBA" id="ARBA00022801"/>
    </source>
</evidence>
<evidence type="ECO:0000256" key="1">
    <source>
        <dbReference type="ARBA" id="ARBA00008779"/>
    </source>
</evidence>
<keyword evidence="4" id="KW-0106">Calcium</keyword>
<proteinExistence type="inferred from homology"/>
<dbReference type="EC" id="3.1.6.1" evidence="7"/>
<evidence type="ECO:0000256" key="4">
    <source>
        <dbReference type="ARBA" id="ARBA00022837"/>
    </source>
</evidence>
<dbReference type="KEGG" id="svp:Pan189_40260"/>
<dbReference type="RefSeq" id="WP_310820805.1">
    <property type="nucleotide sequence ID" value="NZ_CP036268.1"/>
</dbReference>
<dbReference type="Gene3D" id="3.30.1120.10">
    <property type="match status" value="1"/>
</dbReference>
<dbReference type="GO" id="GO:0004065">
    <property type="term" value="F:arylsulfatase activity"/>
    <property type="evidence" value="ECO:0007669"/>
    <property type="project" value="UniProtKB-EC"/>
</dbReference>
<organism evidence="7 8">
    <name type="scientific">Stratiformator vulcanicus</name>
    <dbReference type="NCBI Taxonomy" id="2527980"/>
    <lineage>
        <taxon>Bacteria</taxon>
        <taxon>Pseudomonadati</taxon>
        <taxon>Planctomycetota</taxon>
        <taxon>Planctomycetia</taxon>
        <taxon>Planctomycetales</taxon>
        <taxon>Planctomycetaceae</taxon>
        <taxon>Stratiformator</taxon>
    </lineage>
</organism>
<keyword evidence="3 7" id="KW-0378">Hydrolase</keyword>
<evidence type="ECO:0000256" key="2">
    <source>
        <dbReference type="ARBA" id="ARBA00022723"/>
    </source>
</evidence>
<dbReference type="PANTHER" id="PTHR42693">
    <property type="entry name" value="ARYLSULFATASE FAMILY MEMBER"/>
    <property type="match status" value="1"/>
</dbReference>
<protein>
    <submittedName>
        <fullName evidence="7">Arylsulfatase</fullName>
        <ecNumber evidence="7">3.1.6.1</ecNumber>
    </submittedName>
</protein>
<feature type="domain" description="Sulfatase N-terminal" evidence="6">
    <location>
        <begin position="26"/>
        <end position="339"/>
    </location>
</feature>